<dbReference type="PIRSF" id="PIRSF000477">
    <property type="entry name" value="PurNPase"/>
    <property type="match status" value="1"/>
</dbReference>
<comment type="catalytic activity">
    <reaction evidence="1">
        <text>a purine D-ribonucleoside + phosphate = a purine nucleobase + alpha-D-ribose 1-phosphate</text>
        <dbReference type="Rhea" id="RHEA:19805"/>
        <dbReference type="ChEBI" id="CHEBI:26386"/>
        <dbReference type="ChEBI" id="CHEBI:43474"/>
        <dbReference type="ChEBI" id="CHEBI:57720"/>
        <dbReference type="ChEBI" id="CHEBI:142355"/>
        <dbReference type="EC" id="2.4.2.1"/>
    </reaction>
</comment>
<feature type="binding site" evidence="9">
    <location>
        <position position="219"/>
    </location>
    <ligand>
        <name>a purine D-ribonucleoside</name>
        <dbReference type="ChEBI" id="CHEBI:142355"/>
    </ligand>
</feature>
<dbReference type="AlphaFoldDB" id="A0A3N4LIV1"/>
<evidence type="ECO:0000313" key="12">
    <source>
        <dbReference type="Proteomes" id="UP000267821"/>
    </source>
</evidence>
<feature type="binding site" evidence="9">
    <location>
        <position position="238"/>
    </location>
    <ligand>
        <name>phosphate</name>
        <dbReference type="ChEBI" id="CHEBI:43474"/>
    </ligand>
</feature>
<organism evidence="11 12">
    <name type="scientific">Terfezia boudieri ATCC MYA-4762</name>
    <dbReference type="NCBI Taxonomy" id="1051890"/>
    <lineage>
        <taxon>Eukaryota</taxon>
        <taxon>Fungi</taxon>
        <taxon>Dikarya</taxon>
        <taxon>Ascomycota</taxon>
        <taxon>Pezizomycotina</taxon>
        <taxon>Pezizomycetes</taxon>
        <taxon>Pezizales</taxon>
        <taxon>Pezizaceae</taxon>
        <taxon>Terfezia</taxon>
    </lineage>
</organism>
<evidence type="ECO:0000256" key="4">
    <source>
        <dbReference type="ARBA" id="ARBA00011233"/>
    </source>
</evidence>
<feature type="binding site" evidence="9">
    <location>
        <begin position="98"/>
        <end position="100"/>
    </location>
    <ligand>
        <name>phosphate</name>
        <dbReference type="ChEBI" id="CHEBI:43474"/>
    </ligand>
</feature>
<dbReference type="NCBIfam" id="TIGR01700">
    <property type="entry name" value="PNPH"/>
    <property type="match status" value="1"/>
</dbReference>
<dbReference type="OrthoDB" id="10261782at2759"/>
<keyword evidence="5 8" id="KW-0328">Glycosyltransferase</keyword>
<sequence>MAATTFTPDSIVSAARETVSFISSRLAEYPQLACPNFGIICGSGLGGLAGTIAPTPQVVIEYADIPGFAVSTVVGHAGKLVFGLLGEKQTPCVLMAGRVHFYEGHTIEKVAFPVRVLHLLGVTTLIVTNAAGGLNPEYNVGDVVVLNDHINIPGLAGAHPLRGPNIEEFGTRFPALSDAYDLALRRKLHLTYKRQQEVMRSKRRLHEGVYVFVSGPSFETRAECRFLRVLGADVVGMSTVPEIIAARHAGMRILAMSLVTNCAVLEPTPRGDAVLAEGGDAELNKVIEKGKANHEEVLESGKEAAEDMQRLVRMFIDELVETPN</sequence>
<dbReference type="Pfam" id="PF01048">
    <property type="entry name" value="PNP_UDP_1"/>
    <property type="match status" value="1"/>
</dbReference>
<evidence type="ECO:0000256" key="3">
    <source>
        <dbReference type="ARBA" id="ARBA00006751"/>
    </source>
</evidence>
<feature type="binding site" evidence="9">
    <location>
        <position position="261"/>
    </location>
    <ligand>
        <name>a purine D-ribonucleoside</name>
        <dbReference type="ChEBI" id="CHEBI:142355"/>
    </ligand>
</feature>
<feature type="binding site" evidence="9">
    <location>
        <position position="130"/>
    </location>
    <ligand>
        <name>phosphate</name>
        <dbReference type="ChEBI" id="CHEBI:43474"/>
    </ligand>
</feature>
<dbReference type="CDD" id="cd09009">
    <property type="entry name" value="PNP-EcPNPII_like"/>
    <property type="match status" value="1"/>
</dbReference>
<dbReference type="STRING" id="1051890.A0A3N4LIV1"/>
<dbReference type="Proteomes" id="UP000267821">
    <property type="component" value="Unassembled WGS sequence"/>
</dbReference>
<evidence type="ECO:0000313" key="11">
    <source>
        <dbReference type="EMBL" id="RPB22834.1"/>
    </source>
</evidence>
<evidence type="ECO:0000256" key="6">
    <source>
        <dbReference type="ARBA" id="ARBA00022679"/>
    </source>
</evidence>
<dbReference type="FunFam" id="3.40.50.1580:FF:000004">
    <property type="entry name" value="Purine nucleoside phosphorylase"/>
    <property type="match status" value="1"/>
</dbReference>
<dbReference type="GO" id="GO:0005737">
    <property type="term" value="C:cytoplasm"/>
    <property type="evidence" value="ECO:0007669"/>
    <property type="project" value="TreeGrafter"/>
</dbReference>
<protein>
    <recommendedName>
        <fullName evidence="8">Purine nucleoside phosphorylase</fullName>
        <ecNumber evidence="8">2.4.2.1</ecNumber>
    </recommendedName>
    <alternativeName>
        <fullName evidence="8">Inosine-guanosine phosphorylase</fullName>
    </alternativeName>
</protein>
<name>A0A3N4LIV1_9PEZI</name>
<keyword evidence="6 8" id="KW-0808">Transferase</keyword>
<dbReference type="NCBIfam" id="NF006054">
    <property type="entry name" value="PRK08202.1"/>
    <property type="match status" value="1"/>
</dbReference>
<feature type="binding site" evidence="9">
    <location>
        <position position="76"/>
    </location>
    <ligand>
        <name>phosphate</name>
        <dbReference type="ChEBI" id="CHEBI:43474"/>
    </ligand>
</feature>
<evidence type="ECO:0000256" key="9">
    <source>
        <dbReference type="PIRSR" id="PIRSR000477-2"/>
    </source>
</evidence>
<dbReference type="EC" id="2.4.2.1" evidence="8"/>
<evidence type="ECO:0000256" key="8">
    <source>
        <dbReference type="PIRNR" id="PIRNR000477"/>
    </source>
</evidence>
<feature type="binding site" evidence="9">
    <location>
        <position position="43"/>
    </location>
    <ligand>
        <name>phosphate</name>
        <dbReference type="ChEBI" id="CHEBI:43474"/>
    </ligand>
</feature>
<evidence type="ECO:0000259" key="10">
    <source>
        <dbReference type="Pfam" id="PF01048"/>
    </source>
</evidence>
<keyword evidence="12" id="KW-1185">Reference proteome</keyword>
<dbReference type="InterPro" id="IPR011270">
    <property type="entry name" value="Pur_Nuc_Pase_Ino/Guo-sp"/>
</dbReference>
<comment type="function">
    <text evidence="7">The purine nucleoside phosphorylases catalyze the phosphorolytic breakdown of the N-glycosidic bond in the beta-(deoxy)ribonucleoside molecules, with the formation of the corresponding free purine bases and pentose-1-phosphate. Cleaves guanosine and inosine.</text>
</comment>
<dbReference type="SUPFAM" id="SSF53167">
    <property type="entry name" value="Purine and uridine phosphorylases"/>
    <property type="match status" value="1"/>
</dbReference>
<feature type="domain" description="Nucleoside phosphorylase" evidence="10">
    <location>
        <begin position="37"/>
        <end position="316"/>
    </location>
</feature>
<dbReference type="PROSITE" id="PS01240">
    <property type="entry name" value="PNP_MTAP_2"/>
    <property type="match status" value="1"/>
</dbReference>
<dbReference type="Gene3D" id="3.40.50.1580">
    <property type="entry name" value="Nucleoside phosphorylase domain"/>
    <property type="match status" value="1"/>
</dbReference>
<reference evidence="11 12" key="1">
    <citation type="journal article" date="2018" name="Nat. Ecol. Evol.">
        <title>Pezizomycetes genomes reveal the molecular basis of ectomycorrhizal truffle lifestyle.</title>
        <authorList>
            <person name="Murat C."/>
            <person name="Payen T."/>
            <person name="Noel B."/>
            <person name="Kuo A."/>
            <person name="Morin E."/>
            <person name="Chen J."/>
            <person name="Kohler A."/>
            <person name="Krizsan K."/>
            <person name="Balestrini R."/>
            <person name="Da Silva C."/>
            <person name="Montanini B."/>
            <person name="Hainaut M."/>
            <person name="Levati E."/>
            <person name="Barry K.W."/>
            <person name="Belfiori B."/>
            <person name="Cichocki N."/>
            <person name="Clum A."/>
            <person name="Dockter R.B."/>
            <person name="Fauchery L."/>
            <person name="Guy J."/>
            <person name="Iotti M."/>
            <person name="Le Tacon F."/>
            <person name="Lindquist E.A."/>
            <person name="Lipzen A."/>
            <person name="Malagnac F."/>
            <person name="Mello A."/>
            <person name="Molinier V."/>
            <person name="Miyauchi S."/>
            <person name="Poulain J."/>
            <person name="Riccioni C."/>
            <person name="Rubini A."/>
            <person name="Sitrit Y."/>
            <person name="Splivallo R."/>
            <person name="Traeger S."/>
            <person name="Wang M."/>
            <person name="Zifcakova L."/>
            <person name="Wipf D."/>
            <person name="Zambonelli A."/>
            <person name="Paolocci F."/>
            <person name="Nowrousian M."/>
            <person name="Ottonello S."/>
            <person name="Baldrian P."/>
            <person name="Spatafora J.W."/>
            <person name="Henrissat B."/>
            <person name="Nagy L.G."/>
            <person name="Aury J.M."/>
            <person name="Wincker P."/>
            <person name="Grigoriev I.V."/>
            <person name="Bonfante P."/>
            <person name="Martin F.M."/>
        </authorList>
    </citation>
    <scope>NUCLEOTIDE SEQUENCE [LARGE SCALE GENOMIC DNA]</scope>
    <source>
        <strain evidence="11 12">ATCC MYA-4762</strain>
    </source>
</reference>
<dbReference type="EMBL" id="ML121549">
    <property type="protein sequence ID" value="RPB22834.1"/>
    <property type="molecule type" value="Genomic_DNA"/>
</dbReference>
<dbReference type="GO" id="GO:0009116">
    <property type="term" value="P:nucleoside metabolic process"/>
    <property type="evidence" value="ECO:0007669"/>
    <property type="project" value="InterPro"/>
</dbReference>
<dbReference type="InParanoid" id="A0A3N4LIV1"/>
<gene>
    <name evidence="11" type="ORF">L211DRAFT_304515</name>
</gene>
<evidence type="ECO:0000256" key="5">
    <source>
        <dbReference type="ARBA" id="ARBA00022676"/>
    </source>
</evidence>
<dbReference type="NCBIfam" id="TIGR01697">
    <property type="entry name" value="PNPH-PUNA-XAPA"/>
    <property type="match status" value="1"/>
</dbReference>
<comment type="subunit">
    <text evidence="4">Homotrimer.</text>
</comment>
<dbReference type="InterPro" id="IPR018099">
    <property type="entry name" value="Purine_phosphorylase-2_CS"/>
</dbReference>
<dbReference type="GO" id="GO:0004731">
    <property type="term" value="F:purine-nucleoside phosphorylase activity"/>
    <property type="evidence" value="ECO:0007669"/>
    <property type="project" value="UniProtKB-EC"/>
</dbReference>
<dbReference type="InterPro" id="IPR035994">
    <property type="entry name" value="Nucleoside_phosphorylase_sf"/>
</dbReference>
<dbReference type="InterPro" id="IPR000845">
    <property type="entry name" value="Nucleoside_phosphorylase_d"/>
</dbReference>
<comment type="pathway">
    <text evidence="2 8">Purine metabolism; purine nucleoside salvage.</text>
</comment>
<dbReference type="UniPathway" id="UPA00606"/>
<accession>A0A3N4LIV1</accession>
<dbReference type="FunCoup" id="A0A3N4LIV1">
    <property type="interactions" value="709"/>
</dbReference>
<evidence type="ECO:0000256" key="7">
    <source>
        <dbReference type="ARBA" id="ARBA00058131"/>
    </source>
</evidence>
<evidence type="ECO:0000256" key="2">
    <source>
        <dbReference type="ARBA" id="ARBA00005058"/>
    </source>
</evidence>
<comment type="similarity">
    <text evidence="3 8">Belongs to the PNP/MTAP phosphorylase family.</text>
</comment>
<dbReference type="PANTHER" id="PTHR11904">
    <property type="entry name" value="METHYLTHIOADENOSINE/PURINE NUCLEOSIDE PHOSPHORYLASE"/>
    <property type="match status" value="1"/>
</dbReference>
<evidence type="ECO:0000256" key="1">
    <source>
        <dbReference type="ARBA" id="ARBA00000755"/>
    </source>
</evidence>
<dbReference type="PANTHER" id="PTHR11904:SF9">
    <property type="entry name" value="PURINE NUCLEOSIDE PHOSPHORYLASE-RELATED"/>
    <property type="match status" value="1"/>
</dbReference>
<proteinExistence type="inferred from homology"/>
<dbReference type="InterPro" id="IPR011268">
    <property type="entry name" value="Purine_phosphorylase"/>
</dbReference>